<gene>
    <name evidence="1" type="ORF">DOO78_22845</name>
</gene>
<dbReference type="OrthoDB" id="7432864at2"/>
<reference evidence="2" key="1">
    <citation type="submission" date="2018-06" db="EMBL/GenBank/DDBJ databases">
        <authorList>
            <person name="Khan S.A."/>
        </authorList>
    </citation>
    <scope>NUCLEOTIDE SEQUENCE [LARGE SCALE GENOMIC DNA]</scope>
    <source>
        <strain evidence="2">DB-1506</strain>
    </source>
</reference>
<evidence type="ECO:0008006" key="3">
    <source>
        <dbReference type="Google" id="ProtNLM"/>
    </source>
</evidence>
<proteinExistence type="predicted"/>
<organism evidence="1 2">
    <name type="scientific">Roseicella frigidaeris</name>
    <dbReference type="NCBI Taxonomy" id="2230885"/>
    <lineage>
        <taxon>Bacteria</taxon>
        <taxon>Pseudomonadati</taxon>
        <taxon>Pseudomonadota</taxon>
        <taxon>Alphaproteobacteria</taxon>
        <taxon>Acetobacterales</taxon>
        <taxon>Roseomonadaceae</taxon>
        <taxon>Roseicella</taxon>
    </lineage>
</organism>
<accession>A0A327LYT1</accession>
<protein>
    <recommendedName>
        <fullName evidence="3">Growth inhibitor PemK</fullName>
    </recommendedName>
</protein>
<dbReference type="AlphaFoldDB" id="A0A327LYT1"/>
<keyword evidence="2" id="KW-1185">Reference proteome</keyword>
<name>A0A327LYT1_9PROT</name>
<evidence type="ECO:0000313" key="1">
    <source>
        <dbReference type="EMBL" id="RAI56081.1"/>
    </source>
</evidence>
<dbReference type="EMBL" id="QLIX01000027">
    <property type="protein sequence ID" value="RAI56081.1"/>
    <property type="molecule type" value="Genomic_DNA"/>
</dbReference>
<dbReference type="Proteomes" id="UP000249065">
    <property type="component" value="Unassembled WGS sequence"/>
</dbReference>
<comment type="caution">
    <text evidence="1">The sequence shown here is derived from an EMBL/GenBank/DDBJ whole genome shotgun (WGS) entry which is preliminary data.</text>
</comment>
<evidence type="ECO:0000313" key="2">
    <source>
        <dbReference type="Proteomes" id="UP000249065"/>
    </source>
</evidence>
<sequence length="152" mass="16651">MAEPARRRGPPPPRPGEVIRYAYLWTHEADAGAEEGRKDRPCAVVLALARAAGVVEVVVAPITSSAPARDTDGVELPAETRRRLGLQDAPCWVVLTEVNRFAWPGPDLRPVETADGPAWSHGLLPARIFERVRDAVVARARARRLRAVPRSE</sequence>